<evidence type="ECO:0000313" key="3">
    <source>
        <dbReference type="Proteomes" id="UP000886595"/>
    </source>
</evidence>
<feature type="compositionally biased region" description="Basic and acidic residues" evidence="1">
    <location>
        <begin position="22"/>
        <end position="35"/>
    </location>
</feature>
<feature type="region of interest" description="Disordered" evidence="1">
    <location>
        <begin position="1"/>
        <end position="36"/>
    </location>
</feature>
<dbReference type="Proteomes" id="UP000886595">
    <property type="component" value="Unassembled WGS sequence"/>
</dbReference>
<keyword evidence="3" id="KW-1185">Reference proteome</keyword>
<evidence type="ECO:0000256" key="1">
    <source>
        <dbReference type="SAM" id="MobiDB-lite"/>
    </source>
</evidence>
<gene>
    <name evidence="2" type="ORF">Bca52824_003850</name>
</gene>
<comment type="caution">
    <text evidence="2">The sequence shown here is derived from an EMBL/GenBank/DDBJ whole genome shotgun (WGS) entry which is preliminary data.</text>
</comment>
<dbReference type="EMBL" id="JAAMPC010000001">
    <property type="protein sequence ID" value="KAG2332670.1"/>
    <property type="molecule type" value="Genomic_DNA"/>
</dbReference>
<reference evidence="2 3" key="1">
    <citation type="submission" date="2020-02" db="EMBL/GenBank/DDBJ databases">
        <authorList>
            <person name="Ma Q."/>
            <person name="Huang Y."/>
            <person name="Song X."/>
            <person name="Pei D."/>
        </authorList>
    </citation>
    <scope>NUCLEOTIDE SEQUENCE [LARGE SCALE GENOMIC DNA]</scope>
    <source>
        <strain evidence="2">Sxm20200214</strain>
        <tissue evidence="2">Leaf</tissue>
    </source>
</reference>
<protein>
    <submittedName>
        <fullName evidence="2">Uncharacterized protein</fullName>
    </submittedName>
</protein>
<organism evidence="2 3">
    <name type="scientific">Brassica carinata</name>
    <name type="common">Ethiopian mustard</name>
    <name type="synonym">Abyssinian cabbage</name>
    <dbReference type="NCBI Taxonomy" id="52824"/>
    <lineage>
        <taxon>Eukaryota</taxon>
        <taxon>Viridiplantae</taxon>
        <taxon>Streptophyta</taxon>
        <taxon>Embryophyta</taxon>
        <taxon>Tracheophyta</taxon>
        <taxon>Spermatophyta</taxon>
        <taxon>Magnoliopsida</taxon>
        <taxon>eudicotyledons</taxon>
        <taxon>Gunneridae</taxon>
        <taxon>Pentapetalae</taxon>
        <taxon>rosids</taxon>
        <taxon>malvids</taxon>
        <taxon>Brassicales</taxon>
        <taxon>Brassicaceae</taxon>
        <taxon>Brassiceae</taxon>
        <taxon>Brassica</taxon>
    </lineage>
</organism>
<proteinExistence type="predicted"/>
<accession>A0A8X7WPK0</accession>
<sequence>MGHDQEKPKPQAVKTGPTFERSAQRSGDKVLKSDVQKQNMTKACTEGVNGLKLSNRFSALDV</sequence>
<dbReference type="AlphaFoldDB" id="A0A8X7WPK0"/>
<evidence type="ECO:0000313" key="2">
    <source>
        <dbReference type="EMBL" id="KAG2332670.1"/>
    </source>
</evidence>
<name>A0A8X7WPK0_BRACI</name>